<name>A0A8S1RPR4_9CILI</name>
<dbReference type="Proteomes" id="UP000692954">
    <property type="component" value="Unassembled WGS sequence"/>
</dbReference>
<dbReference type="EMBL" id="CAJJDN010000209">
    <property type="protein sequence ID" value="CAD8129180.1"/>
    <property type="molecule type" value="Genomic_DNA"/>
</dbReference>
<evidence type="ECO:0000313" key="1">
    <source>
        <dbReference type="EMBL" id="CAD8129180.1"/>
    </source>
</evidence>
<keyword evidence="2" id="KW-1185">Reference proteome</keyword>
<dbReference type="AlphaFoldDB" id="A0A8S1RPR4"/>
<protein>
    <submittedName>
        <fullName evidence="1">Uncharacterized protein</fullName>
    </submittedName>
</protein>
<comment type="caution">
    <text evidence="1">The sequence shown here is derived from an EMBL/GenBank/DDBJ whole genome shotgun (WGS) entry which is preliminary data.</text>
</comment>
<organism evidence="1 2">
    <name type="scientific">Paramecium sonneborni</name>
    <dbReference type="NCBI Taxonomy" id="65129"/>
    <lineage>
        <taxon>Eukaryota</taxon>
        <taxon>Sar</taxon>
        <taxon>Alveolata</taxon>
        <taxon>Ciliophora</taxon>
        <taxon>Intramacronucleata</taxon>
        <taxon>Oligohymenophorea</taxon>
        <taxon>Peniculida</taxon>
        <taxon>Parameciidae</taxon>
        <taxon>Paramecium</taxon>
    </lineage>
</organism>
<proteinExistence type="predicted"/>
<reference evidence="1" key="1">
    <citation type="submission" date="2021-01" db="EMBL/GenBank/DDBJ databases">
        <authorList>
            <consortium name="Genoscope - CEA"/>
            <person name="William W."/>
        </authorList>
    </citation>
    <scope>NUCLEOTIDE SEQUENCE</scope>
</reference>
<accession>A0A8S1RPR4</accession>
<gene>
    <name evidence="1" type="ORF">PSON_ATCC_30995.1.T2090030</name>
</gene>
<sequence>MSLVKLVDLISINDYYDEQTILERCGMINMPVLDKCQLELLKILSLDQQQSQQ</sequence>
<evidence type="ECO:0000313" key="2">
    <source>
        <dbReference type="Proteomes" id="UP000692954"/>
    </source>
</evidence>